<keyword evidence="2" id="KW-1185">Reference proteome</keyword>
<gene>
    <name evidence="1" type="ORF">ON753_04735</name>
</gene>
<dbReference type="RefSeq" id="WP_265961424.1">
    <property type="nucleotide sequence ID" value="NZ_JAPEVI010000003.1"/>
</dbReference>
<dbReference type="Proteomes" id="UP001300261">
    <property type="component" value="Unassembled WGS sequence"/>
</dbReference>
<comment type="caution">
    <text evidence="1">The sequence shown here is derived from an EMBL/GenBank/DDBJ whole genome shotgun (WGS) entry which is preliminary data.</text>
</comment>
<accession>A0ABT3QXX2</accession>
<dbReference type="EMBL" id="JAPEVI010000003">
    <property type="protein sequence ID" value="MCX2721715.1"/>
    <property type="molecule type" value="Genomic_DNA"/>
</dbReference>
<evidence type="ECO:0000313" key="1">
    <source>
        <dbReference type="EMBL" id="MCX2721715.1"/>
    </source>
</evidence>
<reference evidence="1 2" key="1">
    <citation type="journal article" date="2016" name="Int. J. Syst. Evol. Microbiol.">
        <title>Labrenzia salina sp. nov., isolated from the rhizosphere of the halophyte Arthrocnemum macrostachyum.</title>
        <authorList>
            <person name="Camacho M."/>
            <person name="Redondo-Gomez S."/>
            <person name="Rodriguez-Llorente I."/>
            <person name="Rohde M."/>
            <person name="Sproer C."/>
            <person name="Schumann P."/>
            <person name="Klenk H.P."/>
            <person name="Montero-Calasanz M.D.C."/>
        </authorList>
    </citation>
    <scope>NUCLEOTIDE SEQUENCE [LARGE SCALE GENOMIC DNA]</scope>
    <source>
        <strain evidence="1 2">DSM 29163</strain>
    </source>
</reference>
<sequence>MSSVTSQNNDITLTARFTGEGHSLLLSYRVTNDTGGTVYLFDMVHADYDGSVYPLVDPCYATIEGGQLVLSRQVIPVPDGMRVETVNIPFVTAIKPGHSVDKTVRQVQPVFPWTPYTDTDNIPPARGTQPMNAYFRIGYFVGADGTSALAKPVPTDQGTLASFDSFPFESQKTLITGPLGTLDIYDMP</sequence>
<name>A0ABT3QXX2_9HYPH</name>
<proteinExistence type="predicted"/>
<protein>
    <submittedName>
        <fullName evidence="1">Uncharacterized protein</fullName>
    </submittedName>
</protein>
<organism evidence="1 2">
    <name type="scientific">Roseibium salinum</name>
    <dbReference type="NCBI Taxonomy" id="1604349"/>
    <lineage>
        <taxon>Bacteria</taxon>
        <taxon>Pseudomonadati</taxon>
        <taxon>Pseudomonadota</taxon>
        <taxon>Alphaproteobacteria</taxon>
        <taxon>Hyphomicrobiales</taxon>
        <taxon>Stappiaceae</taxon>
        <taxon>Roseibium</taxon>
    </lineage>
</organism>
<evidence type="ECO:0000313" key="2">
    <source>
        <dbReference type="Proteomes" id="UP001300261"/>
    </source>
</evidence>